<dbReference type="Gene3D" id="3.90.190.10">
    <property type="entry name" value="Protein tyrosine phosphatase superfamily"/>
    <property type="match status" value="1"/>
</dbReference>
<dbReference type="InterPro" id="IPR000242">
    <property type="entry name" value="PTP_cat"/>
</dbReference>
<dbReference type="EMBL" id="FOBO01000003">
    <property type="protein sequence ID" value="SEM23263.1"/>
    <property type="molecule type" value="Genomic_DNA"/>
</dbReference>
<feature type="domain" description="Tyrosine specific protein phosphatases" evidence="1">
    <location>
        <begin position="88"/>
        <end position="155"/>
    </location>
</feature>
<dbReference type="PANTHER" id="PTHR23339">
    <property type="entry name" value="TYROSINE SPECIFIC PROTEIN PHOSPHATASE AND DUAL SPECIFICITY PROTEIN PHOSPHATASE"/>
    <property type="match status" value="1"/>
</dbReference>
<proteinExistence type="predicted"/>
<dbReference type="RefSeq" id="WP_074785053.1">
    <property type="nucleotide sequence ID" value="NZ_FOBO01000003.1"/>
</dbReference>
<dbReference type="AlphaFoldDB" id="A0A1H7WP46"/>
<dbReference type="GO" id="GO:0004725">
    <property type="term" value="F:protein tyrosine phosphatase activity"/>
    <property type="evidence" value="ECO:0007669"/>
    <property type="project" value="InterPro"/>
</dbReference>
<dbReference type="Proteomes" id="UP000182160">
    <property type="component" value="Unassembled WGS sequence"/>
</dbReference>
<dbReference type="Pfam" id="PF00102">
    <property type="entry name" value="Y_phosphatase"/>
    <property type="match status" value="1"/>
</dbReference>
<name>A0A1H7WP46_9RHOB</name>
<dbReference type="InterPro" id="IPR000387">
    <property type="entry name" value="Tyr_Pase_dom"/>
</dbReference>
<evidence type="ECO:0000313" key="3">
    <source>
        <dbReference type="Proteomes" id="UP000182160"/>
    </source>
</evidence>
<evidence type="ECO:0000259" key="1">
    <source>
        <dbReference type="PROSITE" id="PS50056"/>
    </source>
</evidence>
<protein>
    <submittedName>
        <fullName evidence="2">Dual specificity phosphatase, catalytic domain</fullName>
    </submittedName>
</protein>
<gene>
    <name evidence="2" type="ORF">SAMN04488077_10386</name>
</gene>
<organism evidence="2 3">
    <name type="scientific">Roseovarius tolerans</name>
    <dbReference type="NCBI Taxonomy" id="74031"/>
    <lineage>
        <taxon>Bacteria</taxon>
        <taxon>Pseudomonadati</taxon>
        <taxon>Pseudomonadota</taxon>
        <taxon>Alphaproteobacteria</taxon>
        <taxon>Rhodobacterales</taxon>
        <taxon>Roseobacteraceae</taxon>
        <taxon>Roseovarius</taxon>
    </lineage>
</organism>
<dbReference type="InterPro" id="IPR029021">
    <property type="entry name" value="Prot-tyrosine_phosphatase-like"/>
</dbReference>
<reference evidence="2 3" key="1">
    <citation type="submission" date="2016-10" db="EMBL/GenBank/DDBJ databases">
        <authorList>
            <person name="de Groot N.N."/>
        </authorList>
    </citation>
    <scope>NUCLEOTIDE SEQUENCE [LARGE SCALE GENOMIC DNA]</scope>
    <source>
        <strain evidence="2 3">DSM 11457</strain>
    </source>
</reference>
<dbReference type="SUPFAM" id="SSF52799">
    <property type="entry name" value="(Phosphotyrosine protein) phosphatases II"/>
    <property type="match status" value="1"/>
</dbReference>
<sequence>MTGFVIHALHVGGGTLALAPLPGVAGDYACDLSHIRDWKPALVISLTEAAERAVAGASGFGADLQDTGTRWIAFPVPDFGVPSPDQHMDWRTASQAARAALQGGGRVLIQCRGGCGRSGMVALRLMIETGEAPDAALRRLRSVRPCAVETEAQMAWALRD</sequence>
<dbReference type="InterPro" id="IPR050561">
    <property type="entry name" value="PTP"/>
</dbReference>
<accession>A0A1H7WP46</accession>
<dbReference type="PROSITE" id="PS50056">
    <property type="entry name" value="TYR_PHOSPHATASE_2"/>
    <property type="match status" value="1"/>
</dbReference>
<evidence type="ECO:0000313" key="2">
    <source>
        <dbReference type="EMBL" id="SEM23263.1"/>
    </source>
</evidence>